<gene>
    <name evidence="1" type="ORF">J7337_013588</name>
</gene>
<dbReference type="RefSeq" id="XP_044674347.1">
    <property type="nucleotide sequence ID" value="XM_044831072.1"/>
</dbReference>
<evidence type="ECO:0000313" key="2">
    <source>
        <dbReference type="Proteomes" id="UP000827133"/>
    </source>
</evidence>
<accession>A0A9P8D4T4</accession>
<dbReference type="GeneID" id="68321444"/>
<protein>
    <submittedName>
        <fullName evidence="1">Uncharacterized protein</fullName>
    </submittedName>
</protein>
<comment type="caution">
    <text evidence="1">The sequence shown here is derived from an EMBL/GenBank/DDBJ whole genome shotgun (WGS) entry which is preliminary data.</text>
</comment>
<dbReference type="Proteomes" id="UP000827133">
    <property type="component" value="Unassembled WGS sequence"/>
</dbReference>
<sequence>MFILRVERNWRLIARQMQRLLKQMKDMAERQNADFHDILEGLGIDLDFIIDLSILAPLSDTAEGELRWPKEWVEPKGTFDANLDMLKSWVLDCYSRPDEKEEEETPCLVKGQGCLLFAYKTDIPFLHNIFSRARTSYECRGRETGFYPHVSVKSLRGNVKSIQQLEKV</sequence>
<proteinExistence type="predicted"/>
<evidence type="ECO:0000313" key="1">
    <source>
        <dbReference type="EMBL" id="KAG9495347.1"/>
    </source>
</evidence>
<dbReference type="AlphaFoldDB" id="A0A9P8D4T4"/>
<organism evidence="1 2">
    <name type="scientific">Fusarium musae</name>
    <dbReference type="NCBI Taxonomy" id="1042133"/>
    <lineage>
        <taxon>Eukaryota</taxon>
        <taxon>Fungi</taxon>
        <taxon>Dikarya</taxon>
        <taxon>Ascomycota</taxon>
        <taxon>Pezizomycotina</taxon>
        <taxon>Sordariomycetes</taxon>
        <taxon>Hypocreomycetidae</taxon>
        <taxon>Hypocreales</taxon>
        <taxon>Nectriaceae</taxon>
        <taxon>Fusarium</taxon>
    </lineage>
</organism>
<reference evidence="1" key="1">
    <citation type="journal article" date="2021" name="Mol. Plant Microbe Interact.">
        <title>Telomere to telomere genome assembly of Fusarium musae F31, causal agent of crown rot disease of banana.</title>
        <authorList>
            <person name="Degradi L."/>
            <person name="Tava V."/>
            <person name="Kunova A."/>
            <person name="Cortesi P."/>
            <person name="Saracchi M."/>
            <person name="Pasquali M."/>
        </authorList>
    </citation>
    <scope>NUCLEOTIDE SEQUENCE</scope>
    <source>
        <strain evidence="1">F31</strain>
    </source>
</reference>
<name>A0A9P8D4T4_9HYPO</name>
<dbReference type="EMBL" id="JAHBCI010000011">
    <property type="protein sequence ID" value="KAG9495347.1"/>
    <property type="molecule type" value="Genomic_DNA"/>
</dbReference>
<dbReference type="KEGG" id="fmu:J7337_013588"/>
<keyword evidence="2" id="KW-1185">Reference proteome</keyword>